<dbReference type="AlphaFoldDB" id="A0AAW2BHT5"/>
<organism evidence="1 2">
    <name type="scientific">Lithocarpus litseifolius</name>
    <dbReference type="NCBI Taxonomy" id="425828"/>
    <lineage>
        <taxon>Eukaryota</taxon>
        <taxon>Viridiplantae</taxon>
        <taxon>Streptophyta</taxon>
        <taxon>Embryophyta</taxon>
        <taxon>Tracheophyta</taxon>
        <taxon>Spermatophyta</taxon>
        <taxon>Magnoliopsida</taxon>
        <taxon>eudicotyledons</taxon>
        <taxon>Gunneridae</taxon>
        <taxon>Pentapetalae</taxon>
        <taxon>rosids</taxon>
        <taxon>fabids</taxon>
        <taxon>Fagales</taxon>
        <taxon>Fagaceae</taxon>
        <taxon>Lithocarpus</taxon>
    </lineage>
</organism>
<gene>
    <name evidence="1" type="ORF">SO802_030557</name>
</gene>
<name>A0AAW2BHT5_9ROSI</name>
<evidence type="ECO:0000313" key="2">
    <source>
        <dbReference type="Proteomes" id="UP001459277"/>
    </source>
</evidence>
<sequence>MEELELVLEVLERSPNRMETLGFLNGRVVIVDVKVLDENEFDWAGVLNGIVFEVELLLFVVVVVVLSESFGEVENSSIQIYNVYIDDELNDDD</sequence>
<keyword evidence="2" id="KW-1185">Reference proteome</keyword>
<reference evidence="1 2" key="1">
    <citation type="submission" date="2024-01" db="EMBL/GenBank/DDBJ databases">
        <title>A telomere-to-telomere, gap-free genome of sweet tea (Lithocarpus litseifolius).</title>
        <authorList>
            <person name="Zhou J."/>
        </authorList>
    </citation>
    <scope>NUCLEOTIDE SEQUENCE [LARGE SCALE GENOMIC DNA]</scope>
    <source>
        <strain evidence="1">Zhou-2022a</strain>
        <tissue evidence="1">Leaf</tissue>
    </source>
</reference>
<dbReference type="Proteomes" id="UP001459277">
    <property type="component" value="Unassembled WGS sequence"/>
</dbReference>
<protein>
    <submittedName>
        <fullName evidence="1">Uncharacterized protein</fullName>
    </submittedName>
</protein>
<evidence type="ECO:0000313" key="1">
    <source>
        <dbReference type="EMBL" id="KAK9985606.1"/>
    </source>
</evidence>
<dbReference type="EMBL" id="JAZDWU010000011">
    <property type="protein sequence ID" value="KAK9985606.1"/>
    <property type="molecule type" value="Genomic_DNA"/>
</dbReference>
<comment type="caution">
    <text evidence="1">The sequence shown here is derived from an EMBL/GenBank/DDBJ whole genome shotgun (WGS) entry which is preliminary data.</text>
</comment>
<accession>A0AAW2BHT5</accession>
<proteinExistence type="predicted"/>